<gene>
    <name evidence="4" type="ORF">ELS17_03090</name>
</gene>
<dbReference type="RefSeq" id="WP_130169489.1">
    <property type="nucleotide sequence ID" value="NZ_SHMR01000001.1"/>
</dbReference>
<dbReference type="SMART" id="SM00448">
    <property type="entry name" value="REC"/>
    <property type="match status" value="1"/>
</dbReference>
<dbReference type="InterPro" id="IPR011006">
    <property type="entry name" value="CheY-like_superfamily"/>
</dbReference>
<protein>
    <submittedName>
        <fullName evidence="4">Response regulator</fullName>
    </submittedName>
</protein>
<dbReference type="SUPFAM" id="SSF52172">
    <property type="entry name" value="CheY-like"/>
    <property type="match status" value="1"/>
</dbReference>
<dbReference type="Proteomes" id="UP000292704">
    <property type="component" value="Unassembled WGS sequence"/>
</dbReference>
<evidence type="ECO:0000256" key="2">
    <source>
        <dbReference type="PROSITE-ProRule" id="PRU00169"/>
    </source>
</evidence>
<dbReference type="InterPro" id="IPR050595">
    <property type="entry name" value="Bact_response_regulator"/>
</dbReference>
<dbReference type="EMBL" id="SHMR01000001">
    <property type="protein sequence ID" value="RZH68465.1"/>
    <property type="molecule type" value="Genomic_DNA"/>
</dbReference>
<organism evidence="4 5">
    <name type="scientific">Natrinema altunense</name>
    <dbReference type="NCBI Taxonomy" id="222984"/>
    <lineage>
        <taxon>Archaea</taxon>
        <taxon>Methanobacteriati</taxon>
        <taxon>Methanobacteriota</taxon>
        <taxon>Stenosarchaea group</taxon>
        <taxon>Halobacteria</taxon>
        <taxon>Halobacteriales</taxon>
        <taxon>Natrialbaceae</taxon>
        <taxon>Natrinema</taxon>
    </lineage>
</organism>
<dbReference type="GO" id="GO:0000160">
    <property type="term" value="P:phosphorelay signal transduction system"/>
    <property type="evidence" value="ECO:0007669"/>
    <property type="project" value="InterPro"/>
</dbReference>
<keyword evidence="1 2" id="KW-0597">Phosphoprotein</keyword>
<feature type="domain" description="Response regulatory" evidence="3">
    <location>
        <begin position="6"/>
        <end position="129"/>
    </location>
</feature>
<dbReference type="CDD" id="cd00156">
    <property type="entry name" value="REC"/>
    <property type="match status" value="1"/>
</dbReference>
<sequence>MSPGIHVLCIDDDPHYRELTATVLERRDDDLVVTTAETGREVLAIVDGECDTDPDHGIDCVVSDYDMPGMDGLELFAAMQNRNLDVPFILFTGIRSAEIADEAISAGVTDYVRKGTGTGQYDELVARIETAVESHRADRESDRVR</sequence>
<dbReference type="PANTHER" id="PTHR44591">
    <property type="entry name" value="STRESS RESPONSE REGULATOR PROTEIN 1"/>
    <property type="match status" value="1"/>
</dbReference>
<feature type="modified residue" description="4-aspartylphosphate" evidence="2">
    <location>
        <position position="64"/>
    </location>
</feature>
<evidence type="ECO:0000313" key="4">
    <source>
        <dbReference type="EMBL" id="RZH68465.1"/>
    </source>
</evidence>
<name>A0A482Y2Z2_9EURY</name>
<dbReference type="PANTHER" id="PTHR44591:SF3">
    <property type="entry name" value="RESPONSE REGULATORY DOMAIN-CONTAINING PROTEIN"/>
    <property type="match status" value="1"/>
</dbReference>
<dbReference type="OrthoDB" id="8127at2157"/>
<dbReference type="STRING" id="222984.GCA_000731985_00729"/>
<proteinExistence type="predicted"/>
<evidence type="ECO:0000313" key="5">
    <source>
        <dbReference type="Proteomes" id="UP000292704"/>
    </source>
</evidence>
<evidence type="ECO:0000259" key="3">
    <source>
        <dbReference type="PROSITE" id="PS50110"/>
    </source>
</evidence>
<dbReference type="Gene3D" id="3.40.50.2300">
    <property type="match status" value="1"/>
</dbReference>
<dbReference type="Pfam" id="PF00072">
    <property type="entry name" value="Response_reg"/>
    <property type="match status" value="1"/>
</dbReference>
<dbReference type="InterPro" id="IPR001789">
    <property type="entry name" value="Sig_transdc_resp-reg_receiver"/>
</dbReference>
<comment type="caution">
    <text evidence="4">The sequence shown here is derived from an EMBL/GenBank/DDBJ whole genome shotgun (WGS) entry which is preliminary data.</text>
</comment>
<dbReference type="AlphaFoldDB" id="A0A482Y2Z2"/>
<accession>A0A482Y2Z2</accession>
<reference evidence="4 5" key="1">
    <citation type="submission" date="2019-02" db="EMBL/GenBank/DDBJ databases">
        <title>Genome analysis provides insights into bioremediation potentialities and Haloocin production by Natrinema altunense strain 4.1R isolated from Chott Douz in Tunisian desert.</title>
        <authorList>
            <person name="Najjari A."/>
            <person name="Youssef N."/>
            <person name="Ben Dhia O."/>
            <person name="Ferjani R."/>
            <person name="El Hidri D."/>
            <person name="Ouzari H.I."/>
            <person name="Cherif A."/>
        </authorList>
    </citation>
    <scope>NUCLEOTIDE SEQUENCE [LARGE SCALE GENOMIC DNA]</scope>
    <source>
        <strain evidence="4 5">4.1R</strain>
    </source>
</reference>
<dbReference type="PROSITE" id="PS50110">
    <property type="entry name" value="RESPONSE_REGULATORY"/>
    <property type="match status" value="1"/>
</dbReference>
<evidence type="ECO:0000256" key="1">
    <source>
        <dbReference type="ARBA" id="ARBA00022553"/>
    </source>
</evidence>